<proteinExistence type="predicted"/>
<evidence type="ECO:0000313" key="1">
    <source>
        <dbReference type="EMBL" id="CAL1356993.1"/>
    </source>
</evidence>
<reference evidence="1 2" key="1">
    <citation type="submission" date="2024-04" db="EMBL/GenBank/DDBJ databases">
        <authorList>
            <person name="Fracassetti M."/>
        </authorList>
    </citation>
    <scope>NUCLEOTIDE SEQUENCE [LARGE SCALE GENOMIC DNA]</scope>
</reference>
<evidence type="ECO:0000313" key="2">
    <source>
        <dbReference type="Proteomes" id="UP001497516"/>
    </source>
</evidence>
<sequence length="90" mass="10051">MMVGKTNTCVKDGQGTAFWTDRWIDQHALLIDHVREEASSIEPSLLVAAFIGEQGAWNESFIEMFLIREAAVQVLVSQPPREDAGEDEAF</sequence>
<protein>
    <submittedName>
        <fullName evidence="1">Uncharacterized protein</fullName>
    </submittedName>
</protein>
<dbReference type="EMBL" id="OZ034813">
    <property type="protein sequence ID" value="CAL1356993.1"/>
    <property type="molecule type" value="Genomic_DNA"/>
</dbReference>
<accession>A0AAV2CMG2</accession>
<gene>
    <name evidence="1" type="ORF">LTRI10_LOCUS4655</name>
</gene>
<name>A0AAV2CMG2_9ROSI</name>
<dbReference type="Proteomes" id="UP001497516">
    <property type="component" value="Chromosome 1"/>
</dbReference>
<dbReference type="AlphaFoldDB" id="A0AAV2CMG2"/>
<organism evidence="1 2">
    <name type="scientific">Linum trigynum</name>
    <dbReference type="NCBI Taxonomy" id="586398"/>
    <lineage>
        <taxon>Eukaryota</taxon>
        <taxon>Viridiplantae</taxon>
        <taxon>Streptophyta</taxon>
        <taxon>Embryophyta</taxon>
        <taxon>Tracheophyta</taxon>
        <taxon>Spermatophyta</taxon>
        <taxon>Magnoliopsida</taxon>
        <taxon>eudicotyledons</taxon>
        <taxon>Gunneridae</taxon>
        <taxon>Pentapetalae</taxon>
        <taxon>rosids</taxon>
        <taxon>fabids</taxon>
        <taxon>Malpighiales</taxon>
        <taxon>Linaceae</taxon>
        <taxon>Linum</taxon>
    </lineage>
</organism>
<keyword evidence="2" id="KW-1185">Reference proteome</keyword>